<keyword evidence="3" id="KW-0378">Hydrolase</keyword>
<dbReference type="Pfam" id="PF01476">
    <property type="entry name" value="LysM"/>
    <property type="match status" value="1"/>
</dbReference>
<evidence type="ECO:0000313" key="8">
    <source>
        <dbReference type="Proteomes" id="UP001597387"/>
    </source>
</evidence>
<accession>A0ABW4ZIY1</accession>
<feature type="signal peptide" evidence="5">
    <location>
        <begin position="1"/>
        <end position="21"/>
    </location>
</feature>
<gene>
    <name evidence="7" type="ORF">ACFSJU_03630</name>
</gene>
<evidence type="ECO:0000256" key="2">
    <source>
        <dbReference type="ARBA" id="ARBA00022638"/>
    </source>
</evidence>
<dbReference type="PANTHER" id="PTHR33308">
    <property type="entry name" value="PEPTIDOGLYCAN HYDROLASE FLGJ"/>
    <property type="match status" value="1"/>
</dbReference>
<dbReference type="Gene3D" id="1.10.530.10">
    <property type="match status" value="1"/>
</dbReference>
<dbReference type="SMART" id="SM00047">
    <property type="entry name" value="LYZ2"/>
    <property type="match status" value="1"/>
</dbReference>
<name>A0ABW4ZIY1_9SPHI</name>
<proteinExistence type="predicted"/>
<dbReference type="InterPro" id="IPR002901">
    <property type="entry name" value="MGlyc_endo_b_GlcNAc-like_dom"/>
</dbReference>
<dbReference type="InterPro" id="IPR051056">
    <property type="entry name" value="Glycosyl_Hydrolase_73"/>
</dbReference>
<evidence type="ECO:0000259" key="6">
    <source>
        <dbReference type="PROSITE" id="PS51782"/>
    </source>
</evidence>
<dbReference type="CDD" id="cd00118">
    <property type="entry name" value="LysM"/>
    <property type="match status" value="1"/>
</dbReference>
<dbReference type="Pfam" id="PF01832">
    <property type="entry name" value="Glucosaminidase"/>
    <property type="match status" value="1"/>
</dbReference>
<dbReference type="InterPro" id="IPR018392">
    <property type="entry name" value="LysM"/>
</dbReference>
<dbReference type="SMART" id="SM00257">
    <property type="entry name" value="LysM"/>
    <property type="match status" value="1"/>
</dbReference>
<evidence type="ECO:0000256" key="5">
    <source>
        <dbReference type="SAM" id="SignalP"/>
    </source>
</evidence>
<keyword evidence="2" id="KW-0081">Bacteriolytic enzyme</keyword>
<dbReference type="InterPro" id="IPR036779">
    <property type="entry name" value="LysM_dom_sf"/>
</dbReference>
<dbReference type="PANTHER" id="PTHR33308:SF9">
    <property type="entry name" value="PEPTIDOGLYCAN HYDROLASE FLGJ"/>
    <property type="match status" value="1"/>
</dbReference>
<dbReference type="RefSeq" id="WP_255899251.1">
    <property type="nucleotide sequence ID" value="NZ_JAFMZO010000001.1"/>
</dbReference>
<sequence length="224" mass="24823">MIKKTLIICLSVLCISITASAQSAARKYVELYKEAAIRTMNEYGIPASIVLGIAIHESASGNSKIARNLNNHFGMKGKSGPKPIKSAYKGYESVDQSYTDFAGLLKRRFSGLFTRYPINDYKSWVYGIQRGGYAASGTWASQVMAIIKTYKLYEFDSAGSPMIFAEQKTSQNEDNKGNKTVVYSVKKGDTLQLIAKRFKTSVEAIKQKNGLKTSMLSIGQQLYF</sequence>
<evidence type="ECO:0000256" key="3">
    <source>
        <dbReference type="ARBA" id="ARBA00022801"/>
    </source>
</evidence>
<reference evidence="8" key="1">
    <citation type="journal article" date="2019" name="Int. J. Syst. Evol. Microbiol.">
        <title>The Global Catalogue of Microorganisms (GCM) 10K type strain sequencing project: providing services to taxonomists for standard genome sequencing and annotation.</title>
        <authorList>
            <consortium name="The Broad Institute Genomics Platform"/>
            <consortium name="The Broad Institute Genome Sequencing Center for Infectious Disease"/>
            <person name="Wu L."/>
            <person name="Ma J."/>
        </authorList>
    </citation>
    <scope>NUCLEOTIDE SEQUENCE [LARGE SCALE GENOMIC DNA]</scope>
    <source>
        <strain evidence="8">KCTC 42217</strain>
    </source>
</reference>
<keyword evidence="5" id="KW-0732">Signal</keyword>
<comment type="caution">
    <text evidence="7">The sequence shown here is derived from an EMBL/GenBank/DDBJ whole genome shotgun (WGS) entry which is preliminary data.</text>
</comment>
<evidence type="ECO:0000256" key="1">
    <source>
        <dbReference type="ARBA" id="ARBA00022529"/>
    </source>
</evidence>
<protein>
    <recommendedName>
        <fullName evidence="4">Peptidoglycan hydrolase</fullName>
    </recommendedName>
</protein>
<keyword evidence="1" id="KW-0929">Antimicrobial</keyword>
<dbReference type="EMBL" id="JBHUHZ010000001">
    <property type="protein sequence ID" value="MFD2161467.1"/>
    <property type="molecule type" value="Genomic_DNA"/>
</dbReference>
<evidence type="ECO:0000313" key="7">
    <source>
        <dbReference type="EMBL" id="MFD2161467.1"/>
    </source>
</evidence>
<keyword evidence="8" id="KW-1185">Reference proteome</keyword>
<feature type="chain" id="PRO_5047266384" description="Peptidoglycan hydrolase" evidence="5">
    <location>
        <begin position="22"/>
        <end position="224"/>
    </location>
</feature>
<evidence type="ECO:0000256" key="4">
    <source>
        <dbReference type="ARBA" id="ARBA00032108"/>
    </source>
</evidence>
<dbReference type="SUPFAM" id="SSF54106">
    <property type="entry name" value="LysM domain"/>
    <property type="match status" value="1"/>
</dbReference>
<dbReference type="Proteomes" id="UP001597387">
    <property type="component" value="Unassembled WGS sequence"/>
</dbReference>
<feature type="domain" description="LysM" evidence="6">
    <location>
        <begin position="181"/>
        <end position="224"/>
    </location>
</feature>
<dbReference type="PROSITE" id="PS51782">
    <property type="entry name" value="LYSM"/>
    <property type="match status" value="1"/>
</dbReference>
<dbReference type="Gene3D" id="3.10.350.10">
    <property type="entry name" value="LysM domain"/>
    <property type="match status" value="1"/>
</dbReference>
<organism evidence="7 8">
    <name type="scientific">Paradesertivirga mongoliensis</name>
    <dbReference type="NCBI Taxonomy" id="2100740"/>
    <lineage>
        <taxon>Bacteria</taxon>
        <taxon>Pseudomonadati</taxon>
        <taxon>Bacteroidota</taxon>
        <taxon>Sphingobacteriia</taxon>
        <taxon>Sphingobacteriales</taxon>
        <taxon>Sphingobacteriaceae</taxon>
        <taxon>Paradesertivirga</taxon>
    </lineage>
</organism>